<dbReference type="RefSeq" id="XP_027614362.1">
    <property type="nucleotide sequence ID" value="XM_027758561.1"/>
</dbReference>
<dbReference type="GO" id="GO:0046921">
    <property type="term" value="F:alpha-(1-&gt;6)-fucosyltransferase activity"/>
    <property type="evidence" value="ECO:0007669"/>
    <property type="project" value="TreeGrafter"/>
</dbReference>
<protein>
    <submittedName>
        <fullName evidence="2">Uncharacterized protein</fullName>
    </submittedName>
</protein>
<comment type="caution">
    <text evidence="2">The sequence shown here is derived from an EMBL/GenBank/DDBJ whole genome shotgun (WGS) entry which is preliminary data.</text>
</comment>
<accession>A0A401GMQ1</accession>
<dbReference type="PANTHER" id="PTHR13132:SF29">
    <property type="entry name" value="ALPHA-(1,6)-FUCOSYLTRANSFERASE"/>
    <property type="match status" value="1"/>
</dbReference>
<feature type="compositionally biased region" description="Polar residues" evidence="1">
    <location>
        <begin position="16"/>
        <end position="28"/>
    </location>
</feature>
<proteinExistence type="predicted"/>
<keyword evidence="3" id="KW-1185">Reference proteome</keyword>
<dbReference type="OrthoDB" id="2392789at2759"/>
<feature type="compositionally biased region" description="Polar residues" evidence="1">
    <location>
        <begin position="66"/>
        <end position="77"/>
    </location>
</feature>
<dbReference type="Proteomes" id="UP000287166">
    <property type="component" value="Unassembled WGS sequence"/>
</dbReference>
<dbReference type="GeneID" id="38780366"/>
<dbReference type="Gene3D" id="3.40.50.11350">
    <property type="match status" value="1"/>
</dbReference>
<evidence type="ECO:0000313" key="3">
    <source>
        <dbReference type="Proteomes" id="UP000287166"/>
    </source>
</evidence>
<sequence length="607" mass="67500">MPPRSRPFGDLFASGRSPQLQRTASGNPPLTPRTPHTRSGRAEEGLTEVELSDLRHDSDDDDDSSGHQSQPLLSRTPFSSLAASTGYRSRGDDRDIRESGYKYVLSLVVERSPLVVGTLLLCFGLAITMLSFKKASTEIDVVQAAQPSPSRLYSQDALRPTPSAAAARFISYENYTKFPLSGPEFHHECEKLMGGFMHHSGYWVPPRMGPLDVPHHDDDVSNGGRGRVCRASITYMLDGQVGLAADLALMAQVAGIARQRNRTFLVDDTYWNRGKWTNHFEEVRKLQPGPEPGCRAPPPEELVACPRTARHWVVNSRTAKYHLGHPYSEEYEDPYSLGINRVKPIFERGLHSFLETIRPNAQNMALIQAARSEIASILDLHPVSNTSMESDNHPEKLRAHPDPYIAVHIRRGDRKAESWAFHKSYVPLEHYVTAARDAWSRLYPDIPLESPPLHFPAPPITYIASDSTDMLRDYVAAFSPSTAMFALALSTNSGLRALAPHHAYVQTEFVKEEEAERILLTRGMIVDLALLSGLWASEGDAVPGAVVCTISSNVCKISALGLGWERAFGFDDGGDYSMGAINEQRKRWVEIDNKDAVSPEWRAFDLF</sequence>
<dbReference type="PANTHER" id="PTHR13132">
    <property type="entry name" value="ALPHA- 1,6 -FUCOSYLTRANSFERASE"/>
    <property type="match status" value="1"/>
</dbReference>
<organism evidence="2 3">
    <name type="scientific">Sparassis crispa</name>
    <dbReference type="NCBI Taxonomy" id="139825"/>
    <lineage>
        <taxon>Eukaryota</taxon>
        <taxon>Fungi</taxon>
        <taxon>Dikarya</taxon>
        <taxon>Basidiomycota</taxon>
        <taxon>Agaricomycotina</taxon>
        <taxon>Agaricomycetes</taxon>
        <taxon>Polyporales</taxon>
        <taxon>Sparassidaceae</taxon>
        <taxon>Sparassis</taxon>
    </lineage>
</organism>
<evidence type="ECO:0000256" key="1">
    <source>
        <dbReference type="SAM" id="MobiDB-lite"/>
    </source>
</evidence>
<dbReference type="InParanoid" id="A0A401GMQ1"/>
<dbReference type="AlphaFoldDB" id="A0A401GMQ1"/>
<reference evidence="2 3" key="1">
    <citation type="journal article" date="2018" name="Sci. Rep.">
        <title>Genome sequence of the cauliflower mushroom Sparassis crispa (Hanabiratake) and its association with beneficial usage.</title>
        <authorList>
            <person name="Kiyama R."/>
            <person name="Furutani Y."/>
            <person name="Kawaguchi K."/>
            <person name="Nakanishi T."/>
        </authorList>
    </citation>
    <scope>NUCLEOTIDE SEQUENCE [LARGE SCALE GENOMIC DNA]</scope>
</reference>
<gene>
    <name evidence="2" type="ORF">SCP_0504980</name>
</gene>
<dbReference type="EMBL" id="BFAD01000005">
    <property type="protein sequence ID" value="GBE83449.1"/>
    <property type="molecule type" value="Genomic_DNA"/>
</dbReference>
<name>A0A401GMQ1_9APHY</name>
<dbReference type="GO" id="GO:0006487">
    <property type="term" value="P:protein N-linked glycosylation"/>
    <property type="evidence" value="ECO:0007669"/>
    <property type="project" value="TreeGrafter"/>
</dbReference>
<evidence type="ECO:0000313" key="2">
    <source>
        <dbReference type="EMBL" id="GBE83449.1"/>
    </source>
</evidence>
<feature type="region of interest" description="Disordered" evidence="1">
    <location>
        <begin position="1"/>
        <end position="77"/>
    </location>
</feature>